<evidence type="ECO:0000313" key="3">
    <source>
        <dbReference type="Proteomes" id="UP000390763"/>
    </source>
</evidence>
<name>A0AB35ZDZ8_9BACT</name>
<reference evidence="3" key="1">
    <citation type="submission" date="2019-09" db="EMBL/GenBank/DDBJ databases">
        <title>Distinct polysaccharide growth profiles of human intestinal Prevotella copri isolates.</title>
        <authorList>
            <person name="Fehlner-Peach H."/>
            <person name="Magnabosco C."/>
            <person name="Raghavan V."/>
            <person name="Scher J.U."/>
            <person name="Tett A."/>
            <person name="Cox L.M."/>
            <person name="Gottsegen C."/>
            <person name="Watters A."/>
            <person name="Wiltshire- Gordon J.D."/>
            <person name="Segata N."/>
            <person name="Bonneau R."/>
            <person name="Littman D.R."/>
        </authorList>
    </citation>
    <scope>NUCLEOTIDE SEQUENCE [LARGE SCALE GENOMIC DNA]</scope>
    <source>
        <strain evidence="3">iAK279</strain>
    </source>
</reference>
<evidence type="ECO:0000313" key="2">
    <source>
        <dbReference type="EMBL" id="MQO02980.1"/>
    </source>
</evidence>
<dbReference type="CDD" id="cd07344">
    <property type="entry name" value="M48_yhfN_like"/>
    <property type="match status" value="1"/>
</dbReference>
<dbReference type="EMBL" id="VZBT01000022">
    <property type="protein sequence ID" value="MQO02980.1"/>
    <property type="molecule type" value="Genomic_DNA"/>
</dbReference>
<evidence type="ECO:0000259" key="1">
    <source>
        <dbReference type="Pfam" id="PF01863"/>
    </source>
</evidence>
<organism evidence="2 3">
    <name type="scientific">Segatella copri</name>
    <dbReference type="NCBI Taxonomy" id="165179"/>
    <lineage>
        <taxon>Bacteria</taxon>
        <taxon>Pseudomonadati</taxon>
        <taxon>Bacteroidota</taxon>
        <taxon>Bacteroidia</taxon>
        <taxon>Bacteroidales</taxon>
        <taxon>Prevotellaceae</taxon>
        <taxon>Segatella</taxon>
    </lineage>
</organism>
<protein>
    <submittedName>
        <fullName evidence="2">M48 family metallopeptidase</fullName>
    </submittedName>
</protein>
<comment type="caution">
    <text evidence="2">The sequence shown here is derived from an EMBL/GenBank/DDBJ whole genome shotgun (WGS) entry which is preliminary data.</text>
</comment>
<dbReference type="Gene3D" id="3.30.2010.10">
    <property type="entry name" value="Metalloproteases ('zincins'), catalytic domain"/>
    <property type="match status" value="1"/>
</dbReference>
<gene>
    <name evidence="2" type="ORF">F7D62_02420</name>
</gene>
<dbReference type="InterPro" id="IPR002725">
    <property type="entry name" value="YgjP-like_metallopeptidase"/>
</dbReference>
<dbReference type="AlphaFoldDB" id="A0AB35ZDZ8"/>
<accession>A0AB35ZDZ8</accession>
<dbReference type="RefSeq" id="WP_153089155.1">
    <property type="nucleotide sequence ID" value="NZ_JAPDUK010000001.1"/>
</dbReference>
<dbReference type="Proteomes" id="UP000390763">
    <property type="component" value="Unassembled WGS sequence"/>
</dbReference>
<proteinExistence type="predicted"/>
<sequence length="85" mass="10574">MKRRNIWGQCFIYKQIFLPPKIVVFPLELIDEIILHEMSHLKFMHHRKQFWEYFSFLQGRDAKLCKMKKSVFFAKYDEMIEFLLK</sequence>
<dbReference type="Pfam" id="PF01863">
    <property type="entry name" value="YgjP-like"/>
    <property type="match status" value="1"/>
</dbReference>
<feature type="domain" description="YgjP-like metallopeptidase" evidence="1">
    <location>
        <begin position="4"/>
        <end position="54"/>
    </location>
</feature>